<dbReference type="Pfam" id="PF05932">
    <property type="entry name" value="CesT"/>
    <property type="match status" value="1"/>
</dbReference>
<name>A0A6H2HAU8_9BURK</name>
<protein>
    <submittedName>
        <fullName evidence="1">Uncharacterized protein</fullName>
    </submittedName>
</protein>
<dbReference type="CDD" id="cd17034">
    <property type="entry name" value="T3SC_IA_ShcO1-like"/>
    <property type="match status" value="1"/>
</dbReference>
<dbReference type="AlphaFoldDB" id="A0A6H2HAU8"/>
<dbReference type="SUPFAM" id="SSF69635">
    <property type="entry name" value="Type III secretory system chaperone-like"/>
    <property type="match status" value="1"/>
</dbReference>
<dbReference type="Gene3D" id="3.30.1460.10">
    <property type="match status" value="1"/>
</dbReference>
<dbReference type="RefSeq" id="WP_168922532.1">
    <property type="nucleotide sequence ID" value="NZ_CP051461.1"/>
</dbReference>
<accession>A0A6H2HAU8</accession>
<organism evidence="1 2">
    <name type="scientific">Polaromonas vacuolata</name>
    <dbReference type="NCBI Taxonomy" id="37448"/>
    <lineage>
        <taxon>Bacteria</taxon>
        <taxon>Pseudomonadati</taxon>
        <taxon>Pseudomonadota</taxon>
        <taxon>Betaproteobacteria</taxon>
        <taxon>Burkholderiales</taxon>
        <taxon>Comamonadaceae</taxon>
        <taxon>Polaromonas</taxon>
    </lineage>
</organism>
<proteinExistence type="predicted"/>
<dbReference type="KEGG" id="pvac:HC248_02261"/>
<sequence>MKSNRKVVSAWLENIGHQRGLSLSLDENGGAYLDCTDGTHVLIEVPEEGDIFCFYTPLLRLPDDVQAQCALMKKALALGNFSLETGGASFGFDARTSSLLLTFAERIDLIDDHKFADCLSHFIELSVAMKGRMISEFPMPYGQHNTHQILSSMIRC</sequence>
<evidence type="ECO:0000313" key="2">
    <source>
        <dbReference type="Proteomes" id="UP000502041"/>
    </source>
</evidence>
<reference evidence="1 2" key="1">
    <citation type="submission" date="2020-04" db="EMBL/GenBank/DDBJ databases">
        <title>Complete genome of a Psychrophilic, Marine, Gas Vacuolate Bacterium Polaromonas vacuolata KCTC 22033T.</title>
        <authorList>
            <person name="Hwang K."/>
            <person name="Kim K.M."/>
        </authorList>
    </citation>
    <scope>NUCLEOTIDE SEQUENCE [LARGE SCALE GENOMIC DNA]</scope>
    <source>
        <strain evidence="1 2">KCTC 22033</strain>
    </source>
</reference>
<dbReference type="InterPro" id="IPR010261">
    <property type="entry name" value="Tir_chaperone"/>
</dbReference>
<evidence type="ECO:0000313" key="1">
    <source>
        <dbReference type="EMBL" id="QJC56950.1"/>
    </source>
</evidence>
<gene>
    <name evidence="1" type="ORF">HC248_02261</name>
</gene>
<dbReference type="Proteomes" id="UP000502041">
    <property type="component" value="Chromosome"/>
</dbReference>
<keyword evidence="2" id="KW-1185">Reference proteome</keyword>
<dbReference type="EMBL" id="CP051461">
    <property type="protein sequence ID" value="QJC56950.1"/>
    <property type="molecule type" value="Genomic_DNA"/>
</dbReference>
<dbReference type="GO" id="GO:0030254">
    <property type="term" value="P:protein secretion by the type III secretion system"/>
    <property type="evidence" value="ECO:0007669"/>
    <property type="project" value="InterPro"/>
</dbReference>